<comment type="similarity">
    <text evidence="1">Belongs to the CDC123 family.</text>
</comment>
<dbReference type="PANTHER" id="PTHR15323:SF6">
    <property type="entry name" value="CELL DIVISION CYCLE PROTEIN 123 HOMOLOG"/>
    <property type="match status" value="1"/>
</dbReference>
<dbReference type="GO" id="GO:0005737">
    <property type="term" value="C:cytoplasm"/>
    <property type="evidence" value="ECO:0007669"/>
    <property type="project" value="TreeGrafter"/>
</dbReference>
<evidence type="ECO:0000256" key="1">
    <source>
        <dbReference type="ARBA" id="ARBA00011047"/>
    </source>
</evidence>
<dbReference type="OrthoDB" id="360540at2759"/>
<protein>
    <recommendedName>
        <fullName evidence="4">Cell division cycle protein 123 homolog</fullName>
    </recommendedName>
</protein>
<evidence type="ECO:0000313" key="3">
    <source>
        <dbReference type="Proteomes" id="UP000663891"/>
    </source>
</evidence>
<gene>
    <name evidence="2" type="ORF">VCS650_LOCUS5697</name>
</gene>
<dbReference type="PANTHER" id="PTHR15323">
    <property type="entry name" value="D123 PROTEIN"/>
    <property type="match status" value="1"/>
</dbReference>
<evidence type="ECO:0000313" key="2">
    <source>
        <dbReference type="EMBL" id="CAF0832782.1"/>
    </source>
</evidence>
<dbReference type="InterPro" id="IPR009772">
    <property type="entry name" value="CDC123"/>
</dbReference>
<sequence>MEQNDDDINNKLKSNFNISGETYDEQLLKRSKNVYFDVEAWYEIIRSETFYTEFIPVSPAIAQAFVNFYQTRYMSRKSLNFIDIKLIQSIQNQLNLKINNDTFIRLSARSPKDGKPLDSQKIRQYYNEKFNELQTKYPDEYLTIKGKANIQITAYYYAQFHSMKVTDEIQALNLILTSERVYYDLLEILDCEQVKDANVKIYDWNNHIIIRRWNNFLDPSMEFRCFVYQSNLTAISQYNFFCKYYHLQNNEIIQQIKLTIKKYWQEKIHPLLNQYPEKYSNYVIDIGLINQYDCIVIEMNPFELTTNPSLFNWTTDNDQLKGQGNDLEIRVRSDYYPHIEDYIEYILEVNQCNEENKALSDHPGSKPYYTFLDQMKTQLSP</sequence>
<comment type="caution">
    <text evidence="2">The sequence shown here is derived from an EMBL/GenBank/DDBJ whole genome shotgun (WGS) entry which is preliminary data.</text>
</comment>
<proteinExistence type="inferred from homology"/>
<dbReference type="AlphaFoldDB" id="A0A813V7Q6"/>
<organism evidence="2 3">
    <name type="scientific">Adineta steineri</name>
    <dbReference type="NCBI Taxonomy" id="433720"/>
    <lineage>
        <taxon>Eukaryota</taxon>
        <taxon>Metazoa</taxon>
        <taxon>Spiralia</taxon>
        <taxon>Gnathifera</taxon>
        <taxon>Rotifera</taxon>
        <taxon>Eurotatoria</taxon>
        <taxon>Bdelloidea</taxon>
        <taxon>Adinetida</taxon>
        <taxon>Adinetidae</taxon>
        <taxon>Adineta</taxon>
    </lineage>
</organism>
<dbReference type="EMBL" id="CAJNON010000034">
    <property type="protein sequence ID" value="CAF0832782.1"/>
    <property type="molecule type" value="Genomic_DNA"/>
</dbReference>
<name>A0A813V7Q6_9BILA</name>
<reference evidence="2" key="1">
    <citation type="submission" date="2021-02" db="EMBL/GenBank/DDBJ databases">
        <authorList>
            <person name="Nowell W R."/>
        </authorList>
    </citation>
    <scope>NUCLEOTIDE SEQUENCE</scope>
</reference>
<dbReference type="Pfam" id="PF07065">
    <property type="entry name" value="D123"/>
    <property type="match status" value="1"/>
</dbReference>
<accession>A0A813V7Q6</accession>
<evidence type="ECO:0008006" key="4">
    <source>
        <dbReference type="Google" id="ProtNLM"/>
    </source>
</evidence>
<dbReference type="Proteomes" id="UP000663891">
    <property type="component" value="Unassembled WGS sequence"/>
</dbReference>